<accession>A0A9P1CP55</accession>
<reference evidence="1" key="1">
    <citation type="submission" date="2022-10" db="EMBL/GenBank/DDBJ databases">
        <authorList>
            <person name="Chen Y."/>
            <person name="Dougan E. K."/>
            <person name="Chan C."/>
            <person name="Rhodes N."/>
            <person name="Thang M."/>
        </authorList>
    </citation>
    <scope>NUCLEOTIDE SEQUENCE</scope>
</reference>
<dbReference type="Proteomes" id="UP001152797">
    <property type="component" value="Unassembled WGS sequence"/>
</dbReference>
<proteinExistence type="predicted"/>
<dbReference type="AlphaFoldDB" id="A0A9P1CP55"/>
<reference evidence="2 3" key="2">
    <citation type="submission" date="2024-05" db="EMBL/GenBank/DDBJ databases">
        <authorList>
            <person name="Chen Y."/>
            <person name="Shah S."/>
            <person name="Dougan E. K."/>
            <person name="Thang M."/>
            <person name="Chan C."/>
        </authorList>
    </citation>
    <scope>NUCLEOTIDE SEQUENCE [LARGE SCALE GENOMIC DNA]</scope>
</reference>
<name>A0A9P1CP55_9DINO</name>
<evidence type="ECO:0000313" key="3">
    <source>
        <dbReference type="Proteomes" id="UP001152797"/>
    </source>
</evidence>
<organism evidence="1">
    <name type="scientific">Cladocopium goreaui</name>
    <dbReference type="NCBI Taxonomy" id="2562237"/>
    <lineage>
        <taxon>Eukaryota</taxon>
        <taxon>Sar</taxon>
        <taxon>Alveolata</taxon>
        <taxon>Dinophyceae</taxon>
        <taxon>Suessiales</taxon>
        <taxon>Symbiodiniaceae</taxon>
        <taxon>Cladocopium</taxon>
    </lineage>
</organism>
<gene>
    <name evidence="1" type="ORF">C1SCF055_LOCUS21239</name>
</gene>
<comment type="caution">
    <text evidence="1">The sequence shown here is derived from an EMBL/GenBank/DDBJ whole genome shotgun (WGS) entry which is preliminary data.</text>
</comment>
<protein>
    <submittedName>
        <fullName evidence="1">Uncharacterized protein</fullName>
    </submittedName>
</protein>
<evidence type="ECO:0000313" key="2">
    <source>
        <dbReference type="EMBL" id="CAL4781914.1"/>
    </source>
</evidence>
<sequence length="630" mass="67509">MDAMSPPWPLLDFAWLSGGALAWPLITLLAWLEAWTVAAVEAGKLAENGAASVSPGGLFNLAQGLRGELVCVGPFSIGNILAIGSEFRAFVSAMGRFNKAKAAPAPSVSRGGQEVPVKTLQELVAMQPLPLGGVSCLGRIVYQFGFSSGRYPATKVVIKGAGEDGPTVLVKFAQEAPKFSQCRYDGNLAEERSYNCSVDQSTVQVVNDHPQASEFAKAEFDVLNLHELPRDGADYYAAVGGQIVELGPLSGEGEKHRRQVRVADIDSTTNDRYDIVLFDSLAQHPLLVPNQKIVIAGLHVSGSELRVYANLGNIMSFEEESTEGRAETWVAGLRSRNCGTDGAELGGKPSTASKQVASPAFPLGGLWEELRKLWEDKEVGKLSDDFFAVPCQKLLAEAKKVKVEFMAGEGGAMQLHFAPADEELVLAALKDGHIQAVKPTKGNMEDAVMEDAQSLKPCSKAALPTPGPPLKELRAFMLELFEPKFFGGGNNGRDAAKLFLGGIMSLDWKFALPLKRGAQLKVECWCTAAELQAFSEAVVGRGLGRVREITMADKASERRQQAQKRLATAQSLAASLHASRPAGGNASKRRRSLDRLEEILLVSTREAAQHLQSVQSAIDAGDIDAGDGDD</sequence>
<dbReference type="EMBL" id="CAMXCT010001973">
    <property type="protein sequence ID" value="CAI3994602.1"/>
    <property type="molecule type" value="Genomic_DNA"/>
</dbReference>
<evidence type="ECO:0000313" key="1">
    <source>
        <dbReference type="EMBL" id="CAI3994602.1"/>
    </source>
</evidence>
<dbReference type="EMBL" id="CAMXCT030001973">
    <property type="protein sequence ID" value="CAL4781914.1"/>
    <property type="molecule type" value="Genomic_DNA"/>
</dbReference>
<keyword evidence="3" id="KW-1185">Reference proteome</keyword>
<dbReference type="EMBL" id="CAMXCT020001973">
    <property type="protein sequence ID" value="CAL1147977.1"/>
    <property type="molecule type" value="Genomic_DNA"/>
</dbReference>